<evidence type="ECO:0000256" key="1">
    <source>
        <dbReference type="SAM" id="MobiDB-lite"/>
    </source>
</evidence>
<feature type="domain" description="Protein kinase" evidence="2">
    <location>
        <begin position="180"/>
        <end position="522"/>
    </location>
</feature>
<dbReference type="CDD" id="cd00180">
    <property type="entry name" value="PKc"/>
    <property type="match status" value="1"/>
</dbReference>
<dbReference type="GO" id="GO:0004674">
    <property type="term" value="F:protein serine/threonine kinase activity"/>
    <property type="evidence" value="ECO:0007669"/>
    <property type="project" value="TreeGrafter"/>
</dbReference>
<comment type="caution">
    <text evidence="3">The sequence shown here is derived from an EMBL/GenBank/DDBJ whole genome shotgun (WGS) entry which is preliminary data.</text>
</comment>
<dbReference type="SUPFAM" id="SSF56112">
    <property type="entry name" value="Protein kinase-like (PK-like)"/>
    <property type="match status" value="1"/>
</dbReference>
<dbReference type="PANTHER" id="PTHR24359:SF37">
    <property type="entry name" value="PROTEIN KINASE DOMAIN-CONTAINING PROTEIN"/>
    <property type="match status" value="1"/>
</dbReference>
<reference evidence="3" key="1">
    <citation type="submission" date="2023-06" db="EMBL/GenBank/DDBJ databases">
        <title>Genome-scale phylogeny and comparative genomics of the fungal order Sordariales.</title>
        <authorList>
            <consortium name="Lawrence Berkeley National Laboratory"/>
            <person name="Hensen N."/>
            <person name="Bonometti L."/>
            <person name="Westerberg I."/>
            <person name="Brannstrom I.O."/>
            <person name="Guillou S."/>
            <person name="Cros-Aarteil S."/>
            <person name="Calhoun S."/>
            <person name="Haridas S."/>
            <person name="Kuo A."/>
            <person name="Mondo S."/>
            <person name="Pangilinan J."/>
            <person name="Riley R."/>
            <person name="Labutti K."/>
            <person name="Andreopoulos B."/>
            <person name="Lipzen A."/>
            <person name="Chen C."/>
            <person name="Yanf M."/>
            <person name="Daum C."/>
            <person name="Ng V."/>
            <person name="Clum A."/>
            <person name="Steindorff A."/>
            <person name="Ohm R."/>
            <person name="Martin F."/>
            <person name="Silar P."/>
            <person name="Natvig D."/>
            <person name="Lalanne C."/>
            <person name="Gautier V."/>
            <person name="Ament-Velasquez S.L."/>
            <person name="Kruys A."/>
            <person name="Hutchinson M.I."/>
            <person name="Powell A.J."/>
            <person name="Barry K."/>
            <person name="Miller A.N."/>
            <person name="Grigoriev I.V."/>
            <person name="Debuchy R."/>
            <person name="Gladieux P."/>
            <person name="Thoren M.H."/>
            <person name="Johannesson H."/>
        </authorList>
    </citation>
    <scope>NUCLEOTIDE SEQUENCE</scope>
    <source>
        <strain evidence="3">CBS 606.72</strain>
    </source>
</reference>
<dbReference type="SMART" id="SM00220">
    <property type="entry name" value="S_TKc"/>
    <property type="match status" value="1"/>
</dbReference>
<gene>
    <name evidence="3" type="ORF">B0T14DRAFT_430620</name>
</gene>
<dbReference type="Proteomes" id="UP001175000">
    <property type="component" value="Unassembled WGS sequence"/>
</dbReference>
<dbReference type="PROSITE" id="PS50011">
    <property type="entry name" value="PROTEIN_KINASE_DOM"/>
    <property type="match status" value="1"/>
</dbReference>
<name>A0AA40C108_9PEZI</name>
<proteinExistence type="predicted"/>
<evidence type="ECO:0000313" key="4">
    <source>
        <dbReference type="Proteomes" id="UP001175000"/>
    </source>
</evidence>
<evidence type="ECO:0000259" key="2">
    <source>
        <dbReference type="PROSITE" id="PS50011"/>
    </source>
</evidence>
<organism evidence="3 4">
    <name type="scientific">Immersiella caudata</name>
    <dbReference type="NCBI Taxonomy" id="314043"/>
    <lineage>
        <taxon>Eukaryota</taxon>
        <taxon>Fungi</taxon>
        <taxon>Dikarya</taxon>
        <taxon>Ascomycota</taxon>
        <taxon>Pezizomycotina</taxon>
        <taxon>Sordariomycetes</taxon>
        <taxon>Sordariomycetidae</taxon>
        <taxon>Sordariales</taxon>
        <taxon>Lasiosphaeriaceae</taxon>
        <taxon>Immersiella</taxon>
    </lineage>
</organism>
<dbReference type="Gene3D" id="3.30.200.20">
    <property type="entry name" value="Phosphorylase Kinase, domain 1"/>
    <property type="match status" value="1"/>
</dbReference>
<keyword evidence="3" id="KW-0808">Transferase</keyword>
<dbReference type="AlphaFoldDB" id="A0AA40C108"/>
<keyword evidence="3" id="KW-0418">Kinase</keyword>
<feature type="region of interest" description="Disordered" evidence="1">
    <location>
        <begin position="534"/>
        <end position="628"/>
    </location>
</feature>
<feature type="compositionally biased region" description="Polar residues" evidence="1">
    <location>
        <begin position="618"/>
        <end position="628"/>
    </location>
</feature>
<dbReference type="EMBL" id="JAULSU010000004">
    <property type="protein sequence ID" value="KAK0621007.1"/>
    <property type="molecule type" value="Genomic_DNA"/>
</dbReference>
<dbReference type="Pfam" id="PF00069">
    <property type="entry name" value="Pkinase"/>
    <property type="match status" value="1"/>
</dbReference>
<evidence type="ECO:0000313" key="3">
    <source>
        <dbReference type="EMBL" id="KAK0621007.1"/>
    </source>
</evidence>
<dbReference type="PANTHER" id="PTHR24359">
    <property type="entry name" value="SERINE/THREONINE-PROTEIN KINASE SBK1"/>
    <property type="match status" value="1"/>
</dbReference>
<dbReference type="InterPro" id="IPR011009">
    <property type="entry name" value="Kinase-like_dom_sf"/>
</dbReference>
<dbReference type="Gene3D" id="1.10.510.10">
    <property type="entry name" value="Transferase(Phosphotransferase) domain 1"/>
    <property type="match status" value="1"/>
</dbReference>
<dbReference type="InterPro" id="IPR000719">
    <property type="entry name" value="Prot_kinase_dom"/>
</dbReference>
<feature type="compositionally biased region" description="Basic and acidic residues" evidence="1">
    <location>
        <begin position="549"/>
        <end position="559"/>
    </location>
</feature>
<dbReference type="GO" id="GO:0005524">
    <property type="term" value="F:ATP binding"/>
    <property type="evidence" value="ECO:0007669"/>
    <property type="project" value="InterPro"/>
</dbReference>
<sequence>MPRGKLEKLINVRVVEKELASITPLVPNSRTTKSWAELICSDPSSVRAICSVKSDADAGTSAGRAYRKIFAMLVRMDKVYSIFKFIEEEVSDEELPLMQYIPPEETQGNSIQLRRKNDATRPLKCFDGWKDKSVRHFFRDQWEMVSPFFAQGEHCNVRHYQLADADILPFTYDSHDEQGSNGQGLLERGGFGEVFKVQIHPDHHKFEGKHGFGNHKFFAVKKLFSTNEAEWKSEIEILKKFSANPNIHLISLLATYEQSGHVHLFFPWADADLQTFWKSIKSTPTPGLKTARWVARQCLGIASGIVAIHKHLSNKTQSSRTGEGNGAEEVKKDSLYGRHGDIKPRNILWFKDGPDEDDMGTLVITDFGIAELNSKNSRSNKPNRYIKFSPTYCAPEAHVPGGEICRSYDIWTLGCLYLEFVTWLLGGWKLVLQFARVRQTPEKGSPRDEAKLDRFFELEIDGNKVIGANVKLEVTEFIKRLRSHPGCTLFILDFLTLIEKKLLIIETSTTSRITSMQLHAVLFGMVGKMRSDESYGTNPVPEGMYESGVPEKTEEEHMPETTAENLGPETTWDNHVLEATWNNPAPEATGNDDEPNADPCDGTNDQNQAAISPLAVQSAPNPDNRMTV</sequence>
<keyword evidence="4" id="KW-1185">Reference proteome</keyword>
<accession>A0AA40C108</accession>
<protein>
    <submittedName>
        <fullName evidence="3">Kinase-like domain-containing protein</fullName>
    </submittedName>
</protein>